<evidence type="ECO:0000259" key="6">
    <source>
        <dbReference type="PROSITE" id="PS50885"/>
    </source>
</evidence>
<comment type="similarity">
    <text evidence="2">Belongs to the methyl-accepting chemotaxis (MCP) protein family.</text>
</comment>
<organism evidence="7 8">
    <name type="scientific">Massilia jejuensis</name>
    <dbReference type="NCBI Taxonomy" id="648894"/>
    <lineage>
        <taxon>Bacteria</taxon>
        <taxon>Pseudomonadati</taxon>
        <taxon>Pseudomonadota</taxon>
        <taxon>Betaproteobacteria</taxon>
        <taxon>Burkholderiales</taxon>
        <taxon>Oxalobacteraceae</taxon>
        <taxon>Telluria group</taxon>
        <taxon>Massilia</taxon>
    </lineage>
</organism>
<keyword evidence="4" id="KW-0812">Transmembrane</keyword>
<dbReference type="InterPro" id="IPR004090">
    <property type="entry name" value="Chemotax_Me-accpt_rcpt"/>
</dbReference>
<gene>
    <name evidence="7" type="ORF">ACFPOU_22625</name>
</gene>
<dbReference type="InterPro" id="IPR029151">
    <property type="entry name" value="Sensor-like_sf"/>
</dbReference>
<accession>A0ABW0PMM7</accession>
<dbReference type="InterPro" id="IPR004089">
    <property type="entry name" value="MCPsignal_dom"/>
</dbReference>
<dbReference type="CDD" id="cd06225">
    <property type="entry name" value="HAMP"/>
    <property type="match status" value="1"/>
</dbReference>
<dbReference type="PANTHER" id="PTHR43531">
    <property type="entry name" value="PROTEIN ICFG"/>
    <property type="match status" value="1"/>
</dbReference>
<dbReference type="InterPro" id="IPR033462">
    <property type="entry name" value="Cache_3-Cache_2"/>
</dbReference>
<evidence type="ECO:0000256" key="4">
    <source>
        <dbReference type="SAM" id="Phobius"/>
    </source>
</evidence>
<dbReference type="EMBL" id="JBHSMS010000080">
    <property type="protein sequence ID" value="MFC5513901.1"/>
    <property type="molecule type" value="Genomic_DNA"/>
</dbReference>
<dbReference type="Pfam" id="PF17201">
    <property type="entry name" value="Cache_3-Cache_2"/>
    <property type="match status" value="1"/>
</dbReference>
<feature type="domain" description="HAMP" evidence="6">
    <location>
        <begin position="218"/>
        <end position="270"/>
    </location>
</feature>
<feature type="transmembrane region" description="Helical" evidence="4">
    <location>
        <begin position="194"/>
        <end position="212"/>
    </location>
</feature>
<proteinExistence type="inferred from homology"/>
<dbReference type="SUPFAM" id="SSF103190">
    <property type="entry name" value="Sensory domain-like"/>
    <property type="match status" value="1"/>
</dbReference>
<dbReference type="InterPro" id="IPR051310">
    <property type="entry name" value="MCP_chemotaxis"/>
</dbReference>
<name>A0ABW0PMM7_9BURK</name>
<evidence type="ECO:0000259" key="5">
    <source>
        <dbReference type="PROSITE" id="PS50111"/>
    </source>
</evidence>
<dbReference type="PROSITE" id="PS50885">
    <property type="entry name" value="HAMP"/>
    <property type="match status" value="1"/>
</dbReference>
<evidence type="ECO:0000313" key="7">
    <source>
        <dbReference type="EMBL" id="MFC5513901.1"/>
    </source>
</evidence>
<dbReference type="SMART" id="SM00304">
    <property type="entry name" value="HAMP"/>
    <property type="match status" value="1"/>
</dbReference>
<dbReference type="Pfam" id="PF00015">
    <property type="entry name" value="MCPsignal"/>
    <property type="match status" value="1"/>
</dbReference>
<feature type="domain" description="Methyl-accepting transducer" evidence="5">
    <location>
        <begin position="275"/>
        <end position="504"/>
    </location>
</feature>
<dbReference type="PRINTS" id="PR00260">
    <property type="entry name" value="CHEMTRNSDUCR"/>
</dbReference>
<keyword evidence="8" id="KW-1185">Reference proteome</keyword>
<evidence type="ECO:0000256" key="1">
    <source>
        <dbReference type="ARBA" id="ARBA00022481"/>
    </source>
</evidence>
<evidence type="ECO:0000313" key="8">
    <source>
        <dbReference type="Proteomes" id="UP001596031"/>
    </source>
</evidence>
<evidence type="ECO:0000256" key="2">
    <source>
        <dbReference type="ARBA" id="ARBA00029447"/>
    </source>
</evidence>
<evidence type="ECO:0000256" key="3">
    <source>
        <dbReference type="PROSITE-ProRule" id="PRU00284"/>
    </source>
</evidence>
<dbReference type="SMART" id="SM00283">
    <property type="entry name" value="MA"/>
    <property type="match status" value="1"/>
</dbReference>
<dbReference type="RefSeq" id="WP_379726972.1">
    <property type="nucleotide sequence ID" value="NZ_JBHSMS010000080.1"/>
</dbReference>
<dbReference type="SUPFAM" id="SSF58104">
    <property type="entry name" value="Methyl-accepting chemotaxis protein (MCP) signaling domain"/>
    <property type="match status" value="1"/>
</dbReference>
<dbReference type="Gene3D" id="1.10.287.950">
    <property type="entry name" value="Methyl-accepting chemotaxis protein"/>
    <property type="match status" value="1"/>
</dbReference>
<dbReference type="Proteomes" id="UP001596031">
    <property type="component" value="Unassembled WGS sequence"/>
</dbReference>
<dbReference type="PROSITE" id="PS50111">
    <property type="entry name" value="CHEMOTAXIS_TRANSDUC_2"/>
    <property type="match status" value="1"/>
</dbReference>
<keyword evidence="1" id="KW-0488">Methylation</keyword>
<sequence length="521" mass="54166">MTMFKPLKAQINALATQLHALLPGSITIDHAASVAINGMPTPVLRSGGAVLNLDFSLPDAFQKATGATSTFFVRMAQDFVRVTTSVKRPNGERPLGTPLDRAHPGYQELLAGRPYVGYATLFGKQYMTHYDPIFDSGGAIIGVLFVGIDVGSQRQMPISLKLALIAVAVAGSAGTAGIWAVTAQAPAPELAGLRLNYLLAMLWPLLALGVVIDQSVRRMVTRPLVVAREAAQKLAQGDLSTQMHVARRDEIGQLMQAINGVSQGLADIVGKVRGGSDSIAVATSEIATGNADLASRTETQAGALEEIASNVETIVAAMRANSERSAHVTALSTSASDEAAAGGKAVAEVVGKMGTIREASSKMADMIGTIEAIAFQTNLLALNAAVEAARAGEHGRGFAVVASEVRALAQRSAAAARDIGSVIKASVVEVDGGSKLADQAGTAMTSLLESVRSVAGIMAEMRDDSRAQSLSIEELNGSIGHLDGMTQQNAALVEEAAAAAENLHRRADELSGVVQVFKLSR</sequence>
<dbReference type="Pfam" id="PF00672">
    <property type="entry name" value="HAMP"/>
    <property type="match status" value="1"/>
</dbReference>
<dbReference type="PANTHER" id="PTHR43531:SF14">
    <property type="entry name" value="METHYL-ACCEPTING CHEMOTAXIS PROTEIN I-RELATED"/>
    <property type="match status" value="1"/>
</dbReference>
<keyword evidence="4" id="KW-0472">Membrane</keyword>
<keyword evidence="4" id="KW-1133">Transmembrane helix</keyword>
<comment type="caution">
    <text evidence="7">The sequence shown here is derived from an EMBL/GenBank/DDBJ whole genome shotgun (WGS) entry which is preliminary data.</text>
</comment>
<keyword evidence="3" id="KW-0807">Transducer</keyword>
<reference evidence="8" key="1">
    <citation type="journal article" date="2019" name="Int. J. Syst. Evol. Microbiol.">
        <title>The Global Catalogue of Microorganisms (GCM) 10K type strain sequencing project: providing services to taxonomists for standard genome sequencing and annotation.</title>
        <authorList>
            <consortium name="The Broad Institute Genomics Platform"/>
            <consortium name="The Broad Institute Genome Sequencing Center for Infectious Disease"/>
            <person name="Wu L."/>
            <person name="Ma J."/>
        </authorList>
    </citation>
    <scope>NUCLEOTIDE SEQUENCE [LARGE SCALE GENOMIC DNA]</scope>
    <source>
        <strain evidence="8">CCUG 38813</strain>
    </source>
</reference>
<dbReference type="InterPro" id="IPR003660">
    <property type="entry name" value="HAMP_dom"/>
</dbReference>
<protein>
    <submittedName>
        <fullName evidence="7">Methyl-accepting chemotaxis protein</fullName>
    </submittedName>
</protein>
<feature type="transmembrane region" description="Helical" evidence="4">
    <location>
        <begin position="162"/>
        <end position="182"/>
    </location>
</feature>